<comment type="caution">
    <text evidence="2">The sequence shown here is derived from an EMBL/GenBank/DDBJ whole genome shotgun (WGS) entry which is preliminary data.</text>
</comment>
<gene>
    <name evidence="2" type="ORF">HOLleu_19176</name>
</gene>
<evidence type="ECO:0000256" key="1">
    <source>
        <dbReference type="SAM" id="MobiDB-lite"/>
    </source>
</evidence>
<sequence>MDRTCPILPRLARMKIIPNDSGLSSLQNKTTLKIDAGKGGDIDDDMMTSTSHTSSKWNSDGVNQKTPERFTGNKRQISIIHLEFHEPVKLVRDHCHPAKDEDIRFAYSPEATKPMPQVRKEVSLPKGSHPNITLLSPNQITTSSEDKIVFNVKENSVTGNNVRYELVKPFFKLCEEHERHFQEFIRVNQPAHTSSLVDFVGSHSPTSIHFPVPVGSLRTNVRKSFRTSSLMLHKKRTIGENMHIKNYSAAPSNGCKLNDVSSIGNRLSLRLDISSRINSNIPVE</sequence>
<dbReference type="EMBL" id="JAIZAY010000008">
    <property type="protein sequence ID" value="KAJ8038174.1"/>
    <property type="molecule type" value="Genomic_DNA"/>
</dbReference>
<organism evidence="2 3">
    <name type="scientific">Holothuria leucospilota</name>
    <name type="common">Black long sea cucumber</name>
    <name type="synonym">Mertensiothuria leucospilota</name>
    <dbReference type="NCBI Taxonomy" id="206669"/>
    <lineage>
        <taxon>Eukaryota</taxon>
        <taxon>Metazoa</taxon>
        <taxon>Echinodermata</taxon>
        <taxon>Eleutherozoa</taxon>
        <taxon>Echinozoa</taxon>
        <taxon>Holothuroidea</taxon>
        <taxon>Aspidochirotacea</taxon>
        <taxon>Aspidochirotida</taxon>
        <taxon>Holothuriidae</taxon>
        <taxon>Holothuria</taxon>
    </lineage>
</organism>
<feature type="compositionally biased region" description="Polar residues" evidence="1">
    <location>
        <begin position="56"/>
        <end position="65"/>
    </location>
</feature>
<feature type="region of interest" description="Disordered" evidence="1">
    <location>
        <begin position="47"/>
        <end position="68"/>
    </location>
</feature>
<protein>
    <submittedName>
        <fullName evidence="2">Uncharacterized protein</fullName>
    </submittedName>
</protein>
<keyword evidence="3" id="KW-1185">Reference proteome</keyword>
<dbReference type="Proteomes" id="UP001152320">
    <property type="component" value="Chromosome 8"/>
</dbReference>
<dbReference type="AlphaFoldDB" id="A0A9Q1H9N9"/>
<evidence type="ECO:0000313" key="3">
    <source>
        <dbReference type="Proteomes" id="UP001152320"/>
    </source>
</evidence>
<dbReference type="OrthoDB" id="10626651at2759"/>
<accession>A0A9Q1H9N9</accession>
<name>A0A9Q1H9N9_HOLLE</name>
<evidence type="ECO:0000313" key="2">
    <source>
        <dbReference type="EMBL" id="KAJ8038174.1"/>
    </source>
</evidence>
<reference evidence="2" key="1">
    <citation type="submission" date="2021-10" db="EMBL/GenBank/DDBJ databases">
        <title>Tropical sea cucumber genome reveals ecological adaptation and Cuvierian tubules defense mechanism.</title>
        <authorList>
            <person name="Chen T."/>
        </authorList>
    </citation>
    <scope>NUCLEOTIDE SEQUENCE</scope>
    <source>
        <strain evidence="2">Nanhai2018</strain>
        <tissue evidence="2">Muscle</tissue>
    </source>
</reference>
<proteinExistence type="predicted"/>